<dbReference type="GeneID" id="74944435"/>
<evidence type="ECO:0000313" key="2">
    <source>
        <dbReference type="EMBL" id="UWM54076.1"/>
    </source>
</evidence>
<evidence type="ECO:0000256" key="1">
    <source>
        <dbReference type="SAM" id="MobiDB-lite"/>
    </source>
</evidence>
<dbReference type="Proteomes" id="UP001057580">
    <property type="component" value="Chromosome"/>
</dbReference>
<feature type="region of interest" description="Disordered" evidence="1">
    <location>
        <begin position="1"/>
        <end position="30"/>
    </location>
</feature>
<dbReference type="RefSeq" id="WP_260593070.1">
    <property type="nucleotide sequence ID" value="NZ_CP104003.1"/>
</dbReference>
<protein>
    <submittedName>
        <fullName evidence="2">Uncharacterized protein</fullName>
    </submittedName>
</protein>
<name>A0A9E7U7Y3_9EURY</name>
<organism evidence="2 3">
    <name type="scientific">Salinirubellus salinus</name>
    <dbReference type="NCBI Taxonomy" id="1364945"/>
    <lineage>
        <taxon>Archaea</taxon>
        <taxon>Methanobacteriati</taxon>
        <taxon>Methanobacteriota</taxon>
        <taxon>Stenosarchaea group</taxon>
        <taxon>Halobacteria</taxon>
        <taxon>Halobacteriales</taxon>
        <taxon>Natronomonadaceae</taxon>
        <taxon>Salinirubellus</taxon>
    </lineage>
</organism>
<sequence>MPTDDPPTEHADDPPTEHADDPPAPPTFASLELADGDLVVYDAENHRAWLQSSRAVSLAAHV</sequence>
<feature type="compositionally biased region" description="Basic and acidic residues" evidence="1">
    <location>
        <begin position="7"/>
        <end position="21"/>
    </location>
</feature>
<keyword evidence="3" id="KW-1185">Reference proteome</keyword>
<dbReference type="AlphaFoldDB" id="A0A9E7U7Y3"/>
<gene>
    <name evidence="2" type="ORF">N0B31_18395</name>
</gene>
<evidence type="ECO:0000313" key="3">
    <source>
        <dbReference type="Proteomes" id="UP001057580"/>
    </source>
</evidence>
<dbReference type="InterPro" id="IPR055755">
    <property type="entry name" value="DUF7331"/>
</dbReference>
<dbReference type="KEGG" id="ssai:N0B31_18395"/>
<proteinExistence type="predicted"/>
<accession>A0A9E7U7Y3</accession>
<reference evidence="2" key="1">
    <citation type="submission" date="2022-09" db="EMBL/GenBank/DDBJ databases">
        <title>Diverse halophilic archaea isolated from saline environments.</title>
        <authorList>
            <person name="Cui H.-L."/>
        </authorList>
    </citation>
    <scope>NUCLEOTIDE SEQUENCE</scope>
    <source>
        <strain evidence="2">ZS-35-S2</strain>
    </source>
</reference>
<dbReference type="Pfam" id="PF24018">
    <property type="entry name" value="DUF7331"/>
    <property type="match status" value="1"/>
</dbReference>
<dbReference type="EMBL" id="CP104003">
    <property type="protein sequence ID" value="UWM54076.1"/>
    <property type="molecule type" value="Genomic_DNA"/>
</dbReference>